<dbReference type="InterPro" id="IPR027417">
    <property type="entry name" value="P-loop_NTPase"/>
</dbReference>
<evidence type="ECO:0000313" key="3">
    <source>
        <dbReference type="Proteomes" id="UP000635606"/>
    </source>
</evidence>
<organism evidence="2 3">
    <name type="scientific">Virgisporangium ochraceum</name>
    <dbReference type="NCBI Taxonomy" id="65505"/>
    <lineage>
        <taxon>Bacteria</taxon>
        <taxon>Bacillati</taxon>
        <taxon>Actinomycetota</taxon>
        <taxon>Actinomycetes</taxon>
        <taxon>Micromonosporales</taxon>
        <taxon>Micromonosporaceae</taxon>
        <taxon>Virgisporangium</taxon>
    </lineage>
</organism>
<accession>A0A8J4A3X8</accession>
<dbReference type="Pfam" id="PF22738">
    <property type="entry name" value="NNH7"/>
    <property type="match status" value="1"/>
</dbReference>
<comment type="caution">
    <text evidence="2">The sequence shown here is derived from an EMBL/GenBank/DDBJ whole genome shotgun (WGS) entry which is preliminary data.</text>
</comment>
<dbReference type="Proteomes" id="UP000635606">
    <property type="component" value="Unassembled WGS sequence"/>
</dbReference>
<dbReference type="SUPFAM" id="SSF52540">
    <property type="entry name" value="P-loop containing nucleoside triphosphate hydrolases"/>
    <property type="match status" value="1"/>
</dbReference>
<dbReference type="InterPro" id="IPR003593">
    <property type="entry name" value="AAA+_ATPase"/>
</dbReference>
<dbReference type="EMBL" id="BOPH01000098">
    <property type="protein sequence ID" value="GIJ72321.1"/>
    <property type="molecule type" value="Genomic_DNA"/>
</dbReference>
<evidence type="ECO:0000313" key="2">
    <source>
        <dbReference type="EMBL" id="GIJ72321.1"/>
    </source>
</evidence>
<evidence type="ECO:0000259" key="1">
    <source>
        <dbReference type="SMART" id="SM00382"/>
    </source>
</evidence>
<dbReference type="RefSeq" id="WP_203932165.1">
    <property type="nucleotide sequence ID" value="NZ_BOPH01000098.1"/>
</dbReference>
<feature type="domain" description="AAA+ ATPase" evidence="1">
    <location>
        <begin position="330"/>
        <end position="474"/>
    </location>
</feature>
<dbReference type="Gene3D" id="3.40.50.300">
    <property type="entry name" value="P-loop containing nucleotide triphosphate hydrolases"/>
    <property type="match status" value="1"/>
</dbReference>
<reference evidence="2" key="1">
    <citation type="submission" date="2021-01" db="EMBL/GenBank/DDBJ databases">
        <title>Whole genome shotgun sequence of Virgisporangium ochraceum NBRC 16418.</title>
        <authorList>
            <person name="Komaki H."/>
            <person name="Tamura T."/>
        </authorList>
    </citation>
    <scope>NUCLEOTIDE SEQUENCE</scope>
    <source>
        <strain evidence="2">NBRC 16418</strain>
    </source>
</reference>
<proteinExistence type="predicted"/>
<dbReference type="AlphaFoldDB" id="A0A8J4A3X8"/>
<protein>
    <recommendedName>
        <fullName evidence="1">AAA+ ATPase domain-containing protein</fullName>
    </recommendedName>
</protein>
<dbReference type="SMART" id="SM00382">
    <property type="entry name" value="AAA"/>
    <property type="match status" value="1"/>
</dbReference>
<gene>
    <name evidence="2" type="ORF">Voc01_072380</name>
</gene>
<dbReference type="InterPro" id="IPR054567">
    <property type="entry name" value="NNH7"/>
</dbReference>
<keyword evidence="3" id="KW-1185">Reference proteome</keyword>
<sequence>MVRPLRYADAVALLGGDSPAVAALDRALGGALLAATGGGVEVVANLLGARTEAVRVGHELVGTLRDRIRGYSRFDRTERLMAAHTVVVITSFFEALNETPLPIDLRAVELTAEDQLRLARTGASERSMVRSLLNAPVPIPGPGMAFETVLECLETVYRQLAADWLAFVGGLAVWDRIDETNQRAVRTALIEAVPGDAKARYEIQYRQLALDAPEFALWAGQQEHQATRRSLAALESALRDLSVGRALDDRRAALARFHRAALTRSVLSERDAPDGVVIPTLLASYIDPDYRVVTDHAGCSPASESLWESAAVATDLATYLAGYLTSAVATEAPMVVLGQPGAGKSVLTRILAARLPAEQFLAVRVELREVPADADVQDQVEHAIRMATGHRISWPDLSGNAGDALPVILLDGFDELLQATGVSQTDYLQRVSRFQEREAIQGRPVAVVVTSRTAVADRARTPAASVLLRLEPFRPEQADEWLRIWNHANEDRWASGGLKALDQATVRRLPDLSAQPLMLLMLALYDADSNALQRQIESDLDEAGLYEQLLRTFAAREVGKGSDGRSDAAIGKMVDDELLRLSVVAFAMFNRGRQWVTEAELDADLKVLPGEPTRQGGLRADLGGGETALGRFFFIQRARAVREGRTLSTYEFLHATFGEYLVARLVHRLMTDLAALERASVGVAFDAGGCKDGLVHALLSFAPLATRGPVLTFLRELATRTRSGPDELAALPVLLFTRLESRTDDGKYAVYQPAPLSAWSRHGRYSLNLLLLATVYGGGVRAGVLFPDAADVVVSWRRYAHLWRAALTAEEWSTVLYAVRVCHRWVDGVRDLTIDLDTEPERPVDPIDLFWMYDVAAMPGGSDGPRGWRSDGTHDLARHVAFTGDAATGIAAQGLEPIFPYLAELALVMVSPAHRDWDRTGTPDPRPRTVLHDLLRLTVARATGTPLDDLSRTYLTLSKALNRWRGAFSAGTSRAARAMVLSHLRDHARELPTADLDEILALLVDGSTRGRDDELVVDAVVDHVAVVRPAADEWAELRQRVEGIVVGSTGRTYVLWLVGLLEAGVRMDAAAIELVSWDEIERQDPRLVARARAAFRLAFDRDLDEEVAVMRSLIGDSGRGRAASAPTRGEHPFEFEAFS</sequence>
<name>A0A8J4A3X8_9ACTN</name>